<feature type="transmembrane region" description="Helical" evidence="1">
    <location>
        <begin position="28"/>
        <end position="47"/>
    </location>
</feature>
<dbReference type="EMBL" id="CABPRW010000013">
    <property type="protein sequence ID" value="VVE46558.1"/>
    <property type="molecule type" value="Genomic_DNA"/>
</dbReference>
<dbReference type="InterPro" id="IPR007813">
    <property type="entry name" value="PilN"/>
</dbReference>
<evidence type="ECO:0000256" key="1">
    <source>
        <dbReference type="SAM" id="Phobius"/>
    </source>
</evidence>
<protein>
    <submittedName>
        <fullName evidence="2">Uncharacterized protein</fullName>
    </submittedName>
</protein>
<evidence type="ECO:0000313" key="2">
    <source>
        <dbReference type="EMBL" id="VVE46558.1"/>
    </source>
</evidence>
<keyword evidence="1" id="KW-0812">Transmembrane</keyword>
<dbReference type="Pfam" id="PF05137">
    <property type="entry name" value="PilN"/>
    <property type="match status" value="1"/>
</dbReference>
<organism evidence="2 3">
    <name type="scientific">Pandoraea fibrosis</name>
    <dbReference type="NCBI Taxonomy" id="1891094"/>
    <lineage>
        <taxon>Bacteria</taxon>
        <taxon>Pseudomonadati</taxon>
        <taxon>Pseudomonadota</taxon>
        <taxon>Betaproteobacteria</taxon>
        <taxon>Burkholderiales</taxon>
        <taxon>Burkholderiaceae</taxon>
        <taxon>Pandoraea</taxon>
    </lineage>
</organism>
<dbReference type="AlphaFoldDB" id="A0A5E4YDV3"/>
<dbReference type="Proteomes" id="UP000382577">
    <property type="component" value="Unassembled WGS sequence"/>
</dbReference>
<reference evidence="2 3" key="1">
    <citation type="submission" date="2019-08" db="EMBL/GenBank/DDBJ databases">
        <authorList>
            <person name="Peeters C."/>
        </authorList>
    </citation>
    <scope>NUCLEOTIDE SEQUENCE [LARGE SCALE GENOMIC DNA]</scope>
    <source>
        <strain evidence="2 3">LMG 31113</strain>
    </source>
</reference>
<proteinExistence type="predicted"/>
<keyword evidence="1" id="KW-1133">Transmembrane helix</keyword>
<keyword evidence="1" id="KW-0472">Membrane</keyword>
<gene>
    <name evidence="2" type="ORF">PFI31113_04411</name>
</gene>
<name>A0A5E4YDV3_9BURK</name>
<accession>A0A5E4YDV3</accession>
<evidence type="ECO:0000313" key="3">
    <source>
        <dbReference type="Proteomes" id="UP000382577"/>
    </source>
</evidence>
<sequence>MRVSTRIPPLDFLPTLAQLRQRAFRRQWRMWASVAVLGALAALMPMARDIQQRREAQAQLTALREASDKLGGTLKAFDITSRKLATINAHRRAALTLIERRQPVAYRLLDIVRACADGVRLTSVKTGDAQLRIEGYATTQSRVRETQKRLRALPWVRKVTEVESSVVPESVRRQWVSAAAQTLVPNIRRFTLRIDVKATAPPMAFAIGTDGSAVTEEVRDAR</sequence>